<evidence type="ECO:0000313" key="2">
    <source>
        <dbReference type="EMBL" id="TWT49864.1"/>
    </source>
</evidence>
<evidence type="ECO:0000256" key="1">
    <source>
        <dbReference type="SAM" id="SignalP"/>
    </source>
</evidence>
<keyword evidence="3" id="KW-1185">Reference proteome</keyword>
<name>A0A5C5WGF8_9PLAN</name>
<evidence type="ECO:0000313" key="3">
    <source>
        <dbReference type="Proteomes" id="UP000317243"/>
    </source>
</evidence>
<comment type="caution">
    <text evidence="2">The sequence shown here is derived from an EMBL/GenBank/DDBJ whole genome shotgun (WGS) entry which is preliminary data.</text>
</comment>
<proteinExistence type="predicted"/>
<dbReference type="RefSeq" id="WP_231740992.1">
    <property type="nucleotide sequence ID" value="NZ_SIHI01000017.1"/>
</dbReference>
<organism evidence="2 3">
    <name type="scientific">Thalassoglobus neptunius</name>
    <dbReference type="NCBI Taxonomy" id="1938619"/>
    <lineage>
        <taxon>Bacteria</taxon>
        <taxon>Pseudomonadati</taxon>
        <taxon>Planctomycetota</taxon>
        <taxon>Planctomycetia</taxon>
        <taxon>Planctomycetales</taxon>
        <taxon>Planctomycetaceae</taxon>
        <taxon>Thalassoglobus</taxon>
    </lineage>
</organism>
<feature type="signal peptide" evidence="1">
    <location>
        <begin position="1"/>
        <end position="19"/>
    </location>
</feature>
<sequence length="177" mass="18913" precursor="true">MKILSAVAALLVVSSVAMAGGLEVGEGVGAFYVKDVTGPSAGEKLCYRCQYRNRPVVSIFAREMNDNVASLVKSVDATVGENESKKMAAFVVLLTDQPEAQESQLKDVAKSNSISKTPLTVFDGPTGPPAYKISKDAEITVMMWVDGKLKVNEELKASDLSNDKIKALVAKTETILN</sequence>
<dbReference type="EMBL" id="SIHI01000017">
    <property type="protein sequence ID" value="TWT49864.1"/>
    <property type="molecule type" value="Genomic_DNA"/>
</dbReference>
<reference evidence="2 3" key="1">
    <citation type="submission" date="2019-02" db="EMBL/GenBank/DDBJ databases">
        <title>Deep-cultivation of Planctomycetes and their phenomic and genomic characterization uncovers novel biology.</title>
        <authorList>
            <person name="Wiegand S."/>
            <person name="Jogler M."/>
            <person name="Boedeker C."/>
            <person name="Pinto D."/>
            <person name="Vollmers J."/>
            <person name="Rivas-Marin E."/>
            <person name="Kohn T."/>
            <person name="Peeters S.H."/>
            <person name="Heuer A."/>
            <person name="Rast P."/>
            <person name="Oberbeckmann S."/>
            <person name="Bunk B."/>
            <person name="Jeske O."/>
            <person name="Meyerdierks A."/>
            <person name="Storesund J.E."/>
            <person name="Kallscheuer N."/>
            <person name="Luecker S."/>
            <person name="Lage O.M."/>
            <person name="Pohl T."/>
            <person name="Merkel B.J."/>
            <person name="Hornburger P."/>
            <person name="Mueller R.-W."/>
            <person name="Bruemmer F."/>
            <person name="Labrenz M."/>
            <person name="Spormann A.M."/>
            <person name="Op Den Camp H."/>
            <person name="Overmann J."/>
            <person name="Amann R."/>
            <person name="Jetten M.S.M."/>
            <person name="Mascher T."/>
            <person name="Medema M.H."/>
            <person name="Devos D.P."/>
            <person name="Kaster A.-K."/>
            <person name="Ovreas L."/>
            <person name="Rohde M."/>
            <person name="Galperin M.Y."/>
            <person name="Jogler C."/>
        </authorList>
    </citation>
    <scope>NUCLEOTIDE SEQUENCE [LARGE SCALE GENOMIC DNA]</scope>
    <source>
        <strain evidence="2 3">KOR42</strain>
    </source>
</reference>
<accession>A0A5C5WGF8</accession>
<dbReference type="AlphaFoldDB" id="A0A5C5WGF8"/>
<feature type="chain" id="PRO_5022683108" evidence="1">
    <location>
        <begin position="20"/>
        <end position="177"/>
    </location>
</feature>
<dbReference type="Proteomes" id="UP000317243">
    <property type="component" value="Unassembled WGS sequence"/>
</dbReference>
<keyword evidence="1" id="KW-0732">Signal</keyword>
<protein>
    <submittedName>
        <fullName evidence="2">Uncharacterized protein</fullName>
    </submittedName>
</protein>
<gene>
    <name evidence="2" type="ORF">KOR42_38160</name>
</gene>